<evidence type="ECO:0000256" key="3">
    <source>
        <dbReference type="ARBA" id="ARBA00011198"/>
    </source>
</evidence>
<dbReference type="Gene3D" id="3.40.50.2000">
    <property type="entry name" value="Glycogen Phosphorylase B"/>
    <property type="match status" value="2"/>
</dbReference>
<keyword evidence="15" id="KW-1185">Reference proteome</keyword>
<evidence type="ECO:0000256" key="12">
    <source>
        <dbReference type="RuleBase" id="RU362128"/>
    </source>
</evidence>
<evidence type="ECO:0000313" key="15">
    <source>
        <dbReference type="Proteomes" id="UP000184267"/>
    </source>
</evidence>
<keyword evidence="6 12" id="KW-0328">Glycosyltransferase</keyword>
<dbReference type="OMA" id="QYKFRPN"/>
<comment type="function">
    <text evidence="9 12">Involved in protein N-glycosylation. Essential for the second step of the dolichol-linked oligosaccharide pathway.</text>
</comment>
<comment type="subunit">
    <text evidence="3 12">Heterodimer with ALG14 to form a functional enzyme.</text>
</comment>
<evidence type="ECO:0000313" key="14">
    <source>
        <dbReference type="EMBL" id="OJT10757.1"/>
    </source>
</evidence>
<dbReference type="PANTHER" id="PTHR12867:SF6">
    <property type="entry name" value="N-ACETYLGLUCOSAMINYLDIPHOSPHODOLICHOL N-ACETYLGLUCOSAMINYLTRANSFERASE"/>
    <property type="match status" value="1"/>
</dbReference>
<dbReference type="STRING" id="154538.A0A1M2VT35"/>
<dbReference type="PANTHER" id="PTHR12867">
    <property type="entry name" value="GLYCOSYL TRANSFERASE-RELATED"/>
    <property type="match status" value="1"/>
</dbReference>
<evidence type="ECO:0000256" key="8">
    <source>
        <dbReference type="ARBA" id="ARBA00022824"/>
    </source>
</evidence>
<evidence type="ECO:0000256" key="6">
    <source>
        <dbReference type="ARBA" id="ARBA00022676"/>
    </source>
</evidence>
<evidence type="ECO:0000259" key="13">
    <source>
        <dbReference type="Pfam" id="PF04101"/>
    </source>
</evidence>
<evidence type="ECO:0000256" key="11">
    <source>
        <dbReference type="ARBA" id="ARBA00048184"/>
    </source>
</evidence>
<keyword evidence="7 12" id="KW-0808">Transferase</keyword>
<gene>
    <name evidence="12" type="primary">ALG13</name>
    <name evidence="14" type="ORF">TRAPUB_12726</name>
</gene>
<evidence type="ECO:0000256" key="1">
    <source>
        <dbReference type="ARBA" id="ARBA00004240"/>
    </source>
</evidence>
<evidence type="ECO:0000256" key="10">
    <source>
        <dbReference type="ARBA" id="ARBA00032061"/>
    </source>
</evidence>
<evidence type="ECO:0000256" key="4">
    <source>
        <dbReference type="ARBA" id="ARBA00012614"/>
    </source>
</evidence>
<reference evidence="14 15" key="1">
    <citation type="submission" date="2016-10" db="EMBL/GenBank/DDBJ databases">
        <title>Genome sequence of the basidiomycete white-rot fungus Trametes pubescens.</title>
        <authorList>
            <person name="Makela M.R."/>
            <person name="Granchi Z."/>
            <person name="Peng M."/>
            <person name="De Vries R.P."/>
            <person name="Grigoriev I."/>
            <person name="Riley R."/>
            <person name="Hilden K."/>
        </authorList>
    </citation>
    <scope>NUCLEOTIDE SEQUENCE [LARGE SCALE GENOMIC DNA]</scope>
    <source>
        <strain evidence="14 15">FBCC735</strain>
    </source>
</reference>
<dbReference type="SUPFAM" id="SSF53756">
    <property type="entry name" value="UDP-Glycosyltransferase/glycogen phosphorylase"/>
    <property type="match status" value="1"/>
</dbReference>
<evidence type="ECO:0000256" key="2">
    <source>
        <dbReference type="ARBA" id="ARBA00006962"/>
    </source>
</evidence>
<dbReference type="InterPro" id="IPR039042">
    <property type="entry name" value="Alg13-like"/>
</dbReference>
<evidence type="ECO:0000256" key="9">
    <source>
        <dbReference type="ARBA" id="ARBA00024804"/>
    </source>
</evidence>
<comment type="subcellular location">
    <subcellularLocation>
        <location evidence="1 12">Endoplasmic reticulum</location>
    </subcellularLocation>
</comment>
<dbReference type="Proteomes" id="UP000184267">
    <property type="component" value="Unassembled WGS sequence"/>
</dbReference>
<dbReference type="EC" id="2.4.1.141" evidence="4 12"/>
<name>A0A1M2VT35_TRAPU</name>
<protein>
    <recommendedName>
        <fullName evidence="5 12">UDP-N-acetylglucosamine transferase subunit ALG13</fullName>
        <ecNumber evidence="4 12">2.4.1.141</ecNumber>
    </recommendedName>
    <alternativeName>
        <fullName evidence="10 12">Asparagine-linked glycosylation protein 13</fullName>
    </alternativeName>
</protein>
<dbReference type="InterPro" id="IPR007235">
    <property type="entry name" value="Glyco_trans_28_C"/>
</dbReference>
<evidence type="ECO:0000256" key="5">
    <source>
        <dbReference type="ARBA" id="ARBA00017468"/>
    </source>
</evidence>
<sequence>MAESDSLDPRSRAPALDPHLPPGMHVFLTVGSTRFDALVQAALDQPVLDALNARGYRSLDVQCGNSDFDTAQLQQLADDHWQRTAHTLDVNVWRFKPSLKQDYERADLIISHAGIPSFPALASPPVPPTAFSSPGSGTIIDVLRLGKPLIVVPNPTLLDNHQEELSDALAGLGHLRSSTVA</sequence>
<keyword evidence="8 12" id="KW-0256">Endoplasmic reticulum</keyword>
<feature type="domain" description="Glycosyl transferase family 28 C-terminal" evidence="13">
    <location>
        <begin position="135"/>
        <end position="176"/>
    </location>
</feature>
<dbReference type="GO" id="GO:0005783">
    <property type="term" value="C:endoplasmic reticulum"/>
    <property type="evidence" value="ECO:0007669"/>
    <property type="project" value="UniProtKB-SubCell"/>
</dbReference>
<dbReference type="GO" id="GO:0004577">
    <property type="term" value="F:N-acetylglucosaminyldiphosphodolichol N-acetylglucosaminyltransferase activity"/>
    <property type="evidence" value="ECO:0007669"/>
    <property type="project" value="UniProtKB-EC"/>
</dbReference>
<dbReference type="AlphaFoldDB" id="A0A1M2VT35"/>
<comment type="caution">
    <text evidence="14">The sequence shown here is derived from an EMBL/GenBank/DDBJ whole genome shotgun (WGS) entry which is preliminary data.</text>
</comment>
<evidence type="ECO:0000256" key="7">
    <source>
        <dbReference type="ARBA" id="ARBA00022679"/>
    </source>
</evidence>
<comment type="catalytic activity">
    <reaction evidence="11">
        <text>an N-acetyl-alpha-D-glucosaminyl-diphospho-di-trans,poly-cis-dolichol + UDP-N-acetyl-alpha-D-glucosamine = an N,N'-diacetylchitobiosyl-diphospho-di-trans,poly-cis-dolichol + UDP + H(+)</text>
        <dbReference type="Rhea" id="RHEA:23380"/>
        <dbReference type="Rhea" id="RHEA-COMP:19507"/>
        <dbReference type="Rhea" id="RHEA-COMP:19510"/>
        <dbReference type="ChEBI" id="CHEBI:15378"/>
        <dbReference type="ChEBI" id="CHEBI:57269"/>
        <dbReference type="ChEBI" id="CHEBI:57705"/>
        <dbReference type="ChEBI" id="CHEBI:58223"/>
        <dbReference type="ChEBI" id="CHEBI:58427"/>
        <dbReference type="EC" id="2.4.1.141"/>
    </reaction>
</comment>
<dbReference type="OrthoDB" id="20273at2759"/>
<proteinExistence type="inferred from homology"/>
<dbReference type="GO" id="GO:0006488">
    <property type="term" value="P:dolichol-linked oligosaccharide biosynthetic process"/>
    <property type="evidence" value="ECO:0007669"/>
    <property type="project" value="InterPro"/>
</dbReference>
<feature type="domain" description="Glycosyl transferase family 28 C-terminal" evidence="13">
    <location>
        <begin position="26"/>
        <end position="114"/>
    </location>
</feature>
<accession>A0A1M2VT35</accession>
<dbReference type="EMBL" id="MNAD01000736">
    <property type="protein sequence ID" value="OJT10757.1"/>
    <property type="molecule type" value="Genomic_DNA"/>
</dbReference>
<dbReference type="Pfam" id="PF04101">
    <property type="entry name" value="Glyco_tran_28_C"/>
    <property type="match status" value="2"/>
</dbReference>
<organism evidence="14 15">
    <name type="scientific">Trametes pubescens</name>
    <name type="common">White-rot fungus</name>
    <dbReference type="NCBI Taxonomy" id="154538"/>
    <lineage>
        <taxon>Eukaryota</taxon>
        <taxon>Fungi</taxon>
        <taxon>Dikarya</taxon>
        <taxon>Basidiomycota</taxon>
        <taxon>Agaricomycotina</taxon>
        <taxon>Agaricomycetes</taxon>
        <taxon>Polyporales</taxon>
        <taxon>Polyporaceae</taxon>
        <taxon>Trametes</taxon>
    </lineage>
</organism>
<comment type="similarity">
    <text evidence="2 12">Belongs to the glycosyltransferase 28 family.</text>
</comment>